<organism evidence="1 2">
    <name type="scientific">Pseudoflavonifractor capillosus ATCC 29799</name>
    <dbReference type="NCBI Taxonomy" id="411467"/>
    <lineage>
        <taxon>Bacteria</taxon>
        <taxon>Bacillati</taxon>
        <taxon>Bacillota</taxon>
        <taxon>Clostridia</taxon>
        <taxon>Eubacteriales</taxon>
        <taxon>Oscillospiraceae</taxon>
        <taxon>Pseudoflavonifractor</taxon>
    </lineage>
</organism>
<reference evidence="1 2" key="1">
    <citation type="submission" date="2007-04" db="EMBL/GenBank/DDBJ databases">
        <authorList>
            <person name="Fulton L."/>
            <person name="Clifton S."/>
            <person name="Fulton B."/>
            <person name="Xu J."/>
            <person name="Minx P."/>
            <person name="Pepin K.H."/>
            <person name="Johnson M."/>
            <person name="Thiruvilangam P."/>
            <person name="Bhonagiri V."/>
            <person name="Nash W.E."/>
            <person name="Mardis E.R."/>
            <person name="Wilson R.K."/>
        </authorList>
    </citation>
    <scope>NUCLEOTIDE SEQUENCE [LARGE SCALE GENOMIC DNA]</scope>
    <source>
        <strain evidence="1 2">ATCC 29799</strain>
    </source>
</reference>
<gene>
    <name evidence="1" type="ORF">BACCAP_03375</name>
</gene>
<reference evidence="1 2" key="2">
    <citation type="submission" date="2007-06" db="EMBL/GenBank/DDBJ databases">
        <title>Draft genome sequence of Pseudoflavonifractor capillosus ATCC 29799.</title>
        <authorList>
            <person name="Sudarsanam P."/>
            <person name="Ley R."/>
            <person name="Guruge J."/>
            <person name="Turnbaugh P.J."/>
            <person name="Mahowald M."/>
            <person name="Liep D."/>
            <person name="Gordon J."/>
        </authorList>
    </citation>
    <scope>NUCLEOTIDE SEQUENCE [LARGE SCALE GENOMIC DNA]</scope>
    <source>
        <strain evidence="1 2">ATCC 29799</strain>
    </source>
</reference>
<protein>
    <submittedName>
        <fullName evidence="1">Uncharacterized protein</fullName>
    </submittedName>
</protein>
<name>A6NYS4_9FIRM</name>
<evidence type="ECO:0000313" key="1">
    <source>
        <dbReference type="EMBL" id="EDM98573.1"/>
    </source>
</evidence>
<dbReference type="Proteomes" id="UP000003639">
    <property type="component" value="Unassembled WGS sequence"/>
</dbReference>
<sequence>MDVPGFRFLKAQLMRPDDCIKRASKQCPNTILDFKENGGVLNASSTLPLTAGLSRGPAGCSLRPAGPCFWRKS</sequence>
<dbReference type="AlphaFoldDB" id="A6NYS4"/>
<evidence type="ECO:0000313" key="2">
    <source>
        <dbReference type="Proteomes" id="UP000003639"/>
    </source>
</evidence>
<proteinExistence type="predicted"/>
<keyword evidence="2" id="KW-1185">Reference proteome</keyword>
<dbReference type="EMBL" id="AAXG02000032">
    <property type="protein sequence ID" value="EDM98573.1"/>
    <property type="molecule type" value="Genomic_DNA"/>
</dbReference>
<comment type="caution">
    <text evidence="1">The sequence shown here is derived from an EMBL/GenBank/DDBJ whole genome shotgun (WGS) entry which is preliminary data.</text>
</comment>
<accession>A6NYS4</accession>